<sequence>MIRKLISFIFQLQRRVTEDNISALSAQLTYFLLLSFFPFVMFLLTILSYTPITQQEVVLSIGEIFPGDIGNIIVAILNEIAINKSNALLSITVILTIWSASKGVLAIVRSLNIAYRIDETRSFVHLKIISCFYTIIFATIILLTFILVIFGNNLLSLLVTYFPATLNIVGLLQLIRYIFIIFILLIFFTVIYNAIPNRKISLSEAIPGALFSSVGWIALSISFSFYVDNFGNFSYMYGSLAGVIVLLLWLYICSNIIMIGGEINALLVEHKEKRNNKKTISSN</sequence>
<dbReference type="RefSeq" id="WP_132250979.1">
    <property type="nucleotide sequence ID" value="NZ_SMAL01000003.1"/>
</dbReference>
<keyword evidence="8" id="KW-1185">Reference proteome</keyword>
<dbReference type="NCBIfam" id="TIGR00765">
    <property type="entry name" value="yihY_not_rbn"/>
    <property type="match status" value="1"/>
</dbReference>
<evidence type="ECO:0000256" key="2">
    <source>
        <dbReference type="ARBA" id="ARBA00022475"/>
    </source>
</evidence>
<feature type="transmembrane region" description="Helical" evidence="6">
    <location>
        <begin position="207"/>
        <end position="227"/>
    </location>
</feature>
<evidence type="ECO:0000313" key="7">
    <source>
        <dbReference type="EMBL" id="TCT15356.1"/>
    </source>
</evidence>
<dbReference type="EMBL" id="SMAL01000003">
    <property type="protein sequence ID" value="TCT15356.1"/>
    <property type="molecule type" value="Genomic_DNA"/>
</dbReference>
<evidence type="ECO:0000313" key="8">
    <source>
        <dbReference type="Proteomes" id="UP000294902"/>
    </source>
</evidence>
<evidence type="ECO:0000256" key="6">
    <source>
        <dbReference type="SAM" id="Phobius"/>
    </source>
</evidence>
<dbReference type="Proteomes" id="UP000294902">
    <property type="component" value="Unassembled WGS sequence"/>
</dbReference>
<dbReference type="OrthoDB" id="9775903at2"/>
<name>A0A4R3MKW9_9FIRM</name>
<dbReference type="GO" id="GO:0005886">
    <property type="term" value="C:plasma membrane"/>
    <property type="evidence" value="ECO:0007669"/>
    <property type="project" value="UniProtKB-SubCell"/>
</dbReference>
<keyword evidence="3 6" id="KW-0812">Transmembrane</keyword>
<comment type="caution">
    <text evidence="7">The sequence shown here is derived from an EMBL/GenBank/DDBJ whole genome shotgun (WGS) entry which is preliminary data.</text>
</comment>
<dbReference type="PANTHER" id="PTHR30213:SF0">
    <property type="entry name" value="UPF0761 MEMBRANE PROTEIN YIHY"/>
    <property type="match status" value="1"/>
</dbReference>
<dbReference type="AlphaFoldDB" id="A0A4R3MKW9"/>
<dbReference type="PIRSF" id="PIRSF035875">
    <property type="entry name" value="RNase_BN"/>
    <property type="match status" value="1"/>
</dbReference>
<dbReference type="Pfam" id="PF03631">
    <property type="entry name" value="Virul_fac_BrkB"/>
    <property type="match status" value="1"/>
</dbReference>
<evidence type="ECO:0000256" key="5">
    <source>
        <dbReference type="ARBA" id="ARBA00023136"/>
    </source>
</evidence>
<feature type="transmembrane region" description="Helical" evidence="6">
    <location>
        <begin position="87"/>
        <end position="108"/>
    </location>
</feature>
<gene>
    <name evidence="7" type="ORF">EDC18_10361</name>
</gene>
<comment type="subcellular location">
    <subcellularLocation>
        <location evidence="1">Cell membrane</location>
        <topology evidence="1">Multi-pass membrane protein</topology>
    </subcellularLocation>
</comment>
<keyword evidence="4 6" id="KW-1133">Transmembrane helix</keyword>
<reference evidence="7 8" key="1">
    <citation type="submission" date="2019-03" db="EMBL/GenBank/DDBJ databases">
        <title>Genomic Encyclopedia of Type Strains, Phase IV (KMG-IV): sequencing the most valuable type-strain genomes for metagenomic binning, comparative biology and taxonomic classification.</title>
        <authorList>
            <person name="Goeker M."/>
        </authorList>
    </citation>
    <scope>NUCLEOTIDE SEQUENCE [LARGE SCALE GENOMIC DNA]</scope>
    <source>
        <strain evidence="7 8">DSM 24629</strain>
    </source>
</reference>
<keyword evidence="2" id="KW-1003">Cell membrane</keyword>
<dbReference type="InterPro" id="IPR017039">
    <property type="entry name" value="Virul_fac_BrkB"/>
</dbReference>
<proteinExistence type="predicted"/>
<feature type="transmembrane region" description="Helical" evidence="6">
    <location>
        <begin position="21"/>
        <end position="49"/>
    </location>
</feature>
<dbReference type="PANTHER" id="PTHR30213">
    <property type="entry name" value="INNER MEMBRANE PROTEIN YHJD"/>
    <property type="match status" value="1"/>
</dbReference>
<evidence type="ECO:0000256" key="1">
    <source>
        <dbReference type="ARBA" id="ARBA00004651"/>
    </source>
</evidence>
<feature type="transmembrane region" description="Helical" evidence="6">
    <location>
        <begin position="128"/>
        <end position="154"/>
    </location>
</feature>
<evidence type="ECO:0000256" key="4">
    <source>
        <dbReference type="ARBA" id="ARBA00022989"/>
    </source>
</evidence>
<keyword evidence="5 6" id="KW-0472">Membrane</keyword>
<feature type="transmembrane region" description="Helical" evidence="6">
    <location>
        <begin position="239"/>
        <end position="268"/>
    </location>
</feature>
<protein>
    <submittedName>
        <fullName evidence="7">Membrane protein</fullName>
    </submittedName>
</protein>
<accession>A0A4R3MKW9</accession>
<evidence type="ECO:0000256" key="3">
    <source>
        <dbReference type="ARBA" id="ARBA00022692"/>
    </source>
</evidence>
<organism evidence="7 8">
    <name type="scientific">Natranaerovirga pectinivora</name>
    <dbReference type="NCBI Taxonomy" id="682400"/>
    <lineage>
        <taxon>Bacteria</taxon>
        <taxon>Bacillati</taxon>
        <taxon>Bacillota</taxon>
        <taxon>Clostridia</taxon>
        <taxon>Lachnospirales</taxon>
        <taxon>Natranaerovirgaceae</taxon>
        <taxon>Natranaerovirga</taxon>
    </lineage>
</organism>
<feature type="transmembrane region" description="Helical" evidence="6">
    <location>
        <begin position="174"/>
        <end position="195"/>
    </location>
</feature>